<dbReference type="Proteomes" id="UP000094043">
    <property type="component" value="Chromosome 1"/>
</dbReference>
<dbReference type="OrthoDB" id="46159at2759"/>
<feature type="compositionally biased region" description="Low complexity" evidence="6">
    <location>
        <begin position="552"/>
        <end position="566"/>
    </location>
</feature>
<keyword evidence="5" id="KW-0131">Cell cycle</keyword>
<evidence type="ECO:0000256" key="5">
    <source>
        <dbReference type="ARBA" id="ARBA00022776"/>
    </source>
</evidence>
<evidence type="ECO:0000313" key="7">
    <source>
        <dbReference type="EMBL" id="WVN85543.1"/>
    </source>
</evidence>
<organism evidence="7 8">
    <name type="scientific">Cryptococcus depauperatus CBS 7841</name>
    <dbReference type="NCBI Taxonomy" id="1295531"/>
    <lineage>
        <taxon>Eukaryota</taxon>
        <taxon>Fungi</taxon>
        <taxon>Dikarya</taxon>
        <taxon>Basidiomycota</taxon>
        <taxon>Agaricomycotina</taxon>
        <taxon>Tremellomycetes</taxon>
        <taxon>Tremellales</taxon>
        <taxon>Cryptococcaceae</taxon>
        <taxon>Cryptococcus</taxon>
    </lineage>
</organism>
<dbReference type="GO" id="GO:1990023">
    <property type="term" value="C:mitotic spindle midzone"/>
    <property type="evidence" value="ECO:0007669"/>
    <property type="project" value="TreeGrafter"/>
</dbReference>
<evidence type="ECO:0000256" key="3">
    <source>
        <dbReference type="ARBA" id="ARBA00022618"/>
    </source>
</evidence>
<dbReference type="SUPFAM" id="SSF48371">
    <property type="entry name" value="ARM repeat"/>
    <property type="match status" value="1"/>
</dbReference>
<evidence type="ECO:0000256" key="4">
    <source>
        <dbReference type="ARBA" id="ARBA00022701"/>
    </source>
</evidence>
<dbReference type="AlphaFoldDB" id="A0A1E3IX59"/>
<feature type="compositionally biased region" description="Low complexity" evidence="6">
    <location>
        <begin position="621"/>
        <end position="632"/>
    </location>
</feature>
<keyword evidence="4" id="KW-0493">Microtubule</keyword>
<accession>A0A1E3IX59</accession>
<dbReference type="InterPro" id="IPR011989">
    <property type="entry name" value="ARM-like"/>
</dbReference>
<keyword evidence="5" id="KW-0498">Mitosis</keyword>
<dbReference type="PANTHER" id="PTHR21567:SF9">
    <property type="entry name" value="CLIP-ASSOCIATING PROTEIN"/>
    <property type="match status" value="1"/>
</dbReference>
<reference evidence="7" key="2">
    <citation type="journal article" date="2022" name="Elife">
        <title>Obligate sexual reproduction of a homothallic fungus closely related to the Cryptococcus pathogenic species complex.</title>
        <authorList>
            <person name="Passer A.R."/>
            <person name="Clancey S.A."/>
            <person name="Shea T."/>
            <person name="David-Palma M."/>
            <person name="Averette A.F."/>
            <person name="Boekhout T."/>
            <person name="Porcel B.M."/>
            <person name="Nowrousian M."/>
            <person name="Cuomo C.A."/>
            <person name="Sun S."/>
            <person name="Heitman J."/>
            <person name="Coelho M.A."/>
        </authorList>
    </citation>
    <scope>NUCLEOTIDE SEQUENCE</scope>
    <source>
        <strain evidence="7">CBS 7841</strain>
    </source>
</reference>
<proteinExistence type="inferred from homology"/>
<feature type="region of interest" description="Disordered" evidence="6">
    <location>
        <begin position="766"/>
        <end position="792"/>
    </location>
</feature>
<dbReference type="GO" id="GO:0005881">
    <property type="term" value="C:cytoplasmic microtubule"/>
    <property type="evidence" value="ECO:0007669"/>
    <property type="project" value="TreeGrafter"/>
</dbReference>
<dbReference type="GO" id="GO:0005876">
    <property type="term" value="C:spindle microtubule"/>
    <property type="evidence" value="ECO:0007669"/>
    <property type="project" value="TreeGrafter"/>
</dbReference>
<dbReference type="KEGG" id="cdep:91084904"/>
<gene>
    <name evidence="7" type="ORF">L203_100690</name>
</gene>
<protein>
    <submittedName>
        <fullName evidence="7">Uncharacterized protein</fullName>
    </submittedName>
</protein>
<dbReference type="GeneID" id="91084904"/>
<feature type="compositionally biased region" description="Basic and acidic residues" evidence="6">
    <location>
        <begin position="579"/>
        <end position="594"/>
    </location>
</feature>
<evidence type="ECO:0000256" key="6">
    <source>
        <dbReference type="SAM" id="MobiDB-lite"/>
    </source>
</evidence>
<reference evidence="7" key="3">
    <citation type="submission" date="2024-01" db="EMBL/GenBank/DDBJ databases">
        <authorList>
            <person name="Coelho M.A."/>
            <person name="David-Palma M."/>
            <person name="Shea T."/>
            <person name="Sun S."/>
            <person name="Cuomo C.A."/>
            <person name="Heitman J."/>
        </authorList>
    </citation>
    <scope>NUCLEOTIDE SEQUENCE</scope>
    <source>
        <strain evidence="7">CBS 7841</strain>
    </source>
</reference>
<dbReference type="Pfam" id="PF12348">
    <property type="entry name" value="CLASP_N"/>
    <property type="match status" value="1"/>
</dbReference>
<dbReference type="EMBL" id="CP143784">
    <property type="protein sequence ID" value="WVN85543.1"/>
    <property type="molecule type" value="Genomic_DNA"/>
</dbReference>
<evidence type="ECO:0000256" key="2">
    <source>
        <dbReference type="ARBA" id="ARBA00009549"/>
    </source>
</evidence>
<dbReference type="RefSeq" id="XP_066066243.1">
    <property type="nucleotide sequence ID" value="XM_066210146.1"/>
</dbReference>
<dbReference type="GO" id="GO:0090307">
    <property type="term" value="P:mitotic spindle assembly"/>
    <property type="evidence" value="ECO:0007669"/>
    <property type="project" value="TreeGrafter"/>
</dbReference>
<feature type="compositionally biased region" description="Polar residues" evidence="6">
    <location>
        <begin position="739"/>
        <end position="748"/>
    </location>
</feature>
<comment type="subcellular location">
    <subcellularLocation>
        <location evidence="1">Cytoplasm</location>
        <location evidence="1">Cytoskeleton</location>
        <location evidence="1">Spindle</location>
    </subcellularLocation>
</comment>
<keyword evidence="3" id="KW-0132">Cell division</keyword>
<feature type="region of interest" description="Disordered" evidence="6">
    <location>
        <begin position="276"/>
        <end position="300"/>
    </location>
</feature>
<dbReference type="InterPro" id="IPR034085">
    <property type="entry name" value="TOG"/>
</dbReference>
<sequence length="1178" mass="128917">MADKILSESEVEATILKLKNADTDKKVDVIQFFGLQLEGARELPESSIDPFLLLLPSLLRTSHSLLVSSVLSLLPEYLPLVSNKPSHHLRLTLLQVLPALMEKLNDAKERVHSAAGNVVLILGQLSWKIDPPISTSLNSSGGTKSLAHSTSIKASKPTETLPQIWERALKDALASKPWRPKVEVMKVLVRLRENIGAKMGLKAWLGVLVECLEDGDGNVRDQARETVIAILSPPSTPPAARSELKKLLIARSVRKTIADNIISRIFNAENSEGLTPAASNSDRLGVGTASVNESRSGTATPALSQADDVEIVYIASAHDLEREFSALLPHFEGKETEQNWLPRERAIARIRGMLKGGSHNKYKEGFISGLKSGGIEGVGKTVLSLRTTVAQQSCSLLKELPEYLGSRFDPFVEHLLPILGKMAGFTKKLIADRSQAVVIAMITHTTCHPRIYIHHIASGVSDKNIQMRHYCTQHLKTFLDVHGQKLKTQIDSTVGLGELLEGAVKKALVDTNPGVRDVARASFWSYSAIFPQKAQLIMDKLDSAARKNLEKANPADASSNTTASSAKPPIKSGLSAMLAERRKAARDAAGRKTGIEGSSPRVVSEPAFGSPEKNSQGLPRSNSSTSITSTSSLPAANKTSTLPSRSVTSPDNRTTSGLIGSSTPNHTAKLRSSLNRDSQDLSPLKRSQSNSLGLSRSPSHGNMSPGQKDSPLRQNSTVPQGRIDGQSAALPESRDELQKTWNGSSSENDPLPEGVANIEETHAISSSTFSSPSTHAILPSTPGQQLASFSTNAGPPIDDFAFKTPLNHVSRKVWEDSPRPEAVTPLMIDKLKERKHERSWWVKRQELLDRASPFKSPAPLPIAAIQADWNGLSSGSPTLRNLQKLALFSSSHPIRQQPEESQEDDWREWNEERTFWENEGLAEKFLDDLLTFLRPEKDKELLEQGLVALWEFVQHQWQLVDNIQKLCQTLFKLRESHDAVILESTNALISLLVQISDPMLLLLELRTSLNHYLSEHPPPLPNVTSSINTTHSGLFLNTVRETPEVKIRNSGYLFGLTSIGMCVLRLSAPVVTSEGPKLGQIVMTAMQDSSSIIRQSAQSLLLAIQTILHSATKTLSFVPTLTTGQKDLAVYYMAQNGILEKNALSAIEQENAEGNQERRRESMTVELARLMASSVVRE</sequence>
<feature type="region of interest" description="Disordered" evidence="6">
    <location>
        <begin position="550"/>
        <end position="753"/>
    </location>
</feature>
<comment type="similarity">
    <text evidence="2">Belongs to the CLASP family.</text>
</comment>
<dbReference type="PANTHER" id="PTHR21567">
    <property type="entry name" value="CLASP"/>
    <property type="match status" value="1"/>
</dbReference>
<reference evidence="7" key="1">
    <citation type="submission" date="2016-06" db="EMBL/GenBank/DDBJ databases">
        <authorList>
            <person name="Cuomo C."/>
            <person name="Litvintseva A."/>
            <person name="Heitman J."/>
            <person name="Chen Y."/>
            <person name="Sun S."/>
            <person name="Springer D."/>
            <person name="Dromer F."/>
            <person name="Young S."/>
            <person name="Zeng Q."/>
            <person name="Chapman S."/>
            <person name="Gujja S."/>
            <person name="Saif S."/>
            <person name="Birren B."/>
        </authorList>
    </citation>
    <scope>NUCLEOTIDE SEQUENCE</scope>
    <source>
        <strain evidence="7">CBS 7841</strain>
    </source>
</reference>
<feature type="compositionally biased region" description="Polar residues" evidence="6">
    <location>
        <begin position="781"/>
        <end position="792"/>
    </location>
</feature>
<feature type="compositionally biased region" description="Polar residues" evidence="6">
    <location>
        <begin position="633"/>
        <end position="676"/>
    </location>
</feature>
<evidence type="ECO:0000313" key="8">
    <source>
        <dbReference type="Proteomes" id="UP000094043"/>
    </source>
</evidence>
<dbReference type="GO" id="GO:0008017">
    <property type="term" value="F:microtubule binding"/>
    <property type="evidence" value="ECO:0007669"/>
    <property type="project" value="TreeGrafter"/>
</dbReference>
<dbReference type="InterPro" id="IPR016024">
    <property type="entry name" value="ARM-type_fold"/>
</dbReference>
<name>A0A1E3IX59_9TREE</name>
<keyword evidence="8" id="KW-1185">Reference proteome</keyword>
<dbReference type="GO" id="GO:0051301">
    <property type="term" value="P:cell division"/>
    <property type="evidence" value="ECO:0007669"/>
    <property type="project" value="UniProtKB-KW"/>
</dbReference>
<evidence type="ECO:0000256" key="1">
    <source>
        <dbReference type="ARBA" id="ARBA00004186"/>
    </source>
</evidence>
<dbReference type="VEuPathDB" id="FungiDB:L203_00479"/>
<dbReference type="SMART" id="SM01349">
    <property type="entry name" value="TOG"/>
    <property type="match status" value="2"/>
</dbReference>
<dbReference type="Gene3D" id="1.25.10.10">
    <property type="entry name" value="Leucine-rich Repeat Variant"/>
    <property type="match status" value="2"/>
</dbReference>
<dbReference type="GO" id="GO:0005815">
    <property type="term" value="C:microtubule organizing center"/>
    <property type="evidence" value="ECO:0007669"/>
    <property type="project" value="TreeGrafter"/>
</dbReference>
<feature type="compositionally biased region" description="Polar residues" evidence="6">
    <location>
        <begin position="685"/>
        <end position="719"/>
    </location>
</feature>
<dbReference type="InterPro" id="IPR024395">
    <property type="entry name" value="CLASP_N_dom"/>
</dbReference>
<feature type="compositionally biased region" description="Polar residues" evidence="6">
    <location>
        <begin position="289"/>
        <end position="300"/>
    </location>
</feature>